<dbReference type="RefSeq" id="WP_072908779.1">
    <property type="nucleotide sequence ID" value="NZ_FQZT01000007.1"/>
</dbReference>
<sequence>MRWNIPGLLLLLFLNACSPFRVELQPQEMVEPPQNYSTVGSEVVPGRWWQSFASADLDRLIDEALNDNLTLRQAWARLLQAQSLSRQSRSSQRPDLSLSAGHENSRQRSSGMTTDDESYSLGLSSSFELDLWGRVAAEVESQQKEELATREDLQTAAISLAAEVTDSWLSLLTQIGQQQLLDQQLQTSREYLRLIDLRFRKSQSTALDLLQQQEAIAALQTRLPALQKQEQLLRHELALLLGNSPQQPLVLTEVTLPQLHPLPALGLPADLLRQRPDVRAAALRLQAAGLDLTVAKADRLPALKLTASATTSGDFSELFDNWLLNLAQNLSAPLLDSGKRKAEVERQKAVLAEEVAGYQQSVLTAIREVEDALVSEQKLQEELNALLHQLEIAKKALAVAKNRYLKGQSTYLPVLTELQNVEQLQQDLLNQRLDLLSNRVSLHRALGGDWSEQLPVQQLEVKL</sequence>
<accession>A0A1M6IQA7</accession>
<dbReference type="AlphaFoldDB" id="A0A1M6IQA7"/>
<evidence type="ECO:0000256" key="2">
    <source>
        <dbReference type="RuleBase" id="RU362097"/>
    </source>
</evidence>
<dbReference type="GO" id="GO:0005886">
    <property type="term" value="C:plasma membrane"/>
    <property type="evidence" value="ECO:0007669"/>
    <property type="project" value="UniProtKB-SubCell"/>
</dbReference>
<dbReference type="Gene3D" id="2.20.200.10">
    <property type="entry name" value="Outer membrane efflux proteins (OEP)"/>
    <property type="match status" value="1"/>
</dbReference>
<dbReference type="InterPro" id="IPR010131">
    <property type="entry name" value="MdtP/NodT-like"/>
</dbReference>
<dbReference type="Gene3D" id="1.20.1600.10">
    <property type="entry name" value="Outer membrane efflux proteins (OEP)"/>
    <property type="match status" value="1"/>
</dbReference>
<dbReference type="InterPro" id="IPR003423">
    <property type="entry name" value="OMP_efflux"/>
</dbReference>
<keyword evidence="2 5" id="KW-0449">Lipoprotein</keyword>
<dbReference type="PANTHER" id="PTHR30203">
    <property type="entry name" value="OUTER MEMBRANE CATION EFFLUX PROTEIN"/>
    <property type="match status" value="1"/>
</dbReference>
<evidence type="ECO:0000313" key="6">
    <source>
        <dbReference type="Proteomes" id="UP000184171"/>
    </source>
</evidence>
<dbReference type="GO" id="GO:0015562">
    <property type="term" value="F:efflux transmembrane transporter activity"/>
    <property type="evidence" value="ECO:0007669"/>
    <property type="project" value="InterPro"/>
</dbReference>
<evidence type="ECO:0000256" key="3">
    <source>
        <dbReference type="SAM" id="Coils"/>
    </source>
</evidence>
<keyword evidence="6" id="KW-1185">Reference proteome</keyword>
<dbReference type="STRING" id="1122189.SAMN02745165_02203"/>
<feature type="compositionally biased region" description="Low complexity" evidence="4">
    <location>
        <begin position="86"/>
        <end position="99"/>
    </location>
</feature>
<name>A0A1M6IQA7_MALRU</name>
<gene>
    <name evidence="5" type="ORF">SAMN02745165_02203</name>
</gene>
<keyword evidence="2" id="KW-0564">Palmitate</keyword>
<dbReference type="NCBIfam" id="TIGR01845">
    <property type="entry name" value="outer_NodT"/>
    <property type="match status" value="1"/>
</dbReference>
<organism evidence="5 6">
    <name type="scientific">Malonomonas rubra DSM 5091</name>
    <dbReference type="NCBI Taxonomy" id="1122189"/>
    <lineage>
        <taxon>Bacteria</taxon>
        <taxon>Pseudomonadati</taxon>
        <taxon>Thermodesulfobacteriota</taxon>
        <taxon>Desulfuromonadia</taxon>
        <taxon>Desulfuromonadales</taxon>
        <taxon>Geopsychrobacteraceae</taxon>
        <taxon>Malonomonas</taxon>
    </lineage>
</organism>
<proteinExistence type="inferred from homology"/>
<keyword evidence="3" id="KW-0175">Coiled coil</keyword>
<dbReference type="EMBL" id="FQZT01000007">
    <property type="protein sequence ID" value="SHJ36622.1"/>
    <property type="molecule type" value="Genomic_DNA"/>
</dbReference>
<comment type="subcellular location">
    <subcellularLocation>
        <location evidence="2">Cell membrane</location>
        <topology evidence="2">Lipid-anchor</topology>
    </subcellularLocation>
</comment>
<dbReference type="OrthoDB" id="9770517at2"/>
<reference evidence="5 6" key="1">
    <citation type="submission" date="2016-11" db="EMBL/GenBank/DDBJ databases">
        <authorList>
            <person name="Jaros S."/>
            <person name="Januszkiewicz K."/>
            <person name="Wedrychowicz H."/>
        </authorList>
    </citation>
    <scope>NUCLEOTIDE SEQUENCE [LARGE SCALE GENOMIC DNA]</scope>
    <source>
        <strain evidence="5 6">DSM 5091</strain>
    </source>
</reference>
<evidence type="ECO:0000256" key="4">
    <source>
        <dbReference type="SAM" id="MobiDB-lite"/>
    </source>
</evidence>
<keyword evidence="2" id="KW-0812">Transmembrane</keyword>
<dbReference type="PANTHER" id="PTHR30203:SF33">
    <property type="entry name" value="BLR4455 PROTEIN"/>
    <property type="match status" value="1"/>
</dbReference>
<evidence type="ECO:0000256" key="1">
    <source>
        <dbReference type="ARBA" id="ARBA00007613"/>
    </source>
</evidence>
<protein>
    <submittedName>
        <fullName evidence="5">Efflux transporter, outer membrane factor (OMF) lipoprotein, NodT family</fullName>
    </submittedName>
</protein>
<feature type="region of interest" description="Disordered" evidence="4">
    <location>
        <begin position="86"/>
        <end position="119"/>
    </location>
</feature>
<keyword evidence="2" id="KW-0472">Membrane</keyword>
<dbReference type="SUPFAM" id="SSF56954">
    <property type="entry name" value="Outer membrane efflux proteins (OEP)"/>
    <property type="match status" value="1"/>
</dbReference>
<dbReference type="Proteomes" id="UP000184171">
    <property type="component" value="Unassembled WGS sequence"/>
</dbReference>
<dbReference type="Pfam" id="PF02321">
    <property type="entry name" value="OEP"/>
    <property type="match status" value="2"/>
</dbReference>
<evidence type="ECO:0000313" key="5">
    <source>
        <dbReference type="EMBL" id="SHJ36622.1"/>
    </source>
</evidence>
<feature type="coiled-coil region" evidence="3">
    <location>
        <begin position="341"/>
        <end position="403"/>
    </location>
</feature>
<keyword evidence="2" id="KW-1134">Transmembrane beta strand</keyword>
<comment type="similarity">
    <text evidence="1 2">Belongs to the outer membrane factor (OMF) (TC 1.B.17) family.</text>
</comment>